<gene>
    <name evidence="11" type="primary">trxA</name>
    <name evidence="11" type="ORF">CGZ91_09080</name>
    <name evidence="12" type="ORF">CGZ92_00740</name>
</gene>
<dbReference type="PANTHER" id="PTHR45663">
    <property type="entry name" value="GEO12009P1"/>
    <property type="match status" value="1"/>
</dbReference>
<evidence type="ECO:0000313" key="14">
    <source>
        <dbReference type="Proteomes" id="UP000216533"/>
    </source>
</evidence>
<dbReference type="PANTHER" id="PTHR45663:SF11">
    <property type="entry name" value="GEO12009P1"/>
    <property type="match status" value="1"/>
</dbReference>
<dbReference type="RefSeq" id="WP_094449476.1">
    <property type="nucleotide sequence ID" value="NZ_NMVI01000003.1"/>
</dbReference>
<feature type="domain" description="Thioredoxin" evidence="10">
    <location>
        <begin position="1"/>
        <end position="106"/>
    </location>
</feature>
<evidence type="ECO:0000313" key="12">
    <source>
        <dbReference type="EMBL" id="OYN90708.1"/>
    </source>
</evidence>
<dbReference type="PROSITE" id="PS00194">
    <property type="entry name" value="THIOREDOXIN_1"/>
    <property type="match status" value="1"/>
</dbReference>
<keyword evidence="5 9" id="KW-0676">Redox-active center</keyword>
<proteinExistence type="inferred from homology"/>
<comment type="similarity">
    <text evidence="1 7">Belongs to the thioredoxin family.</text>
</comment>
<accession>A0A255EGP5</accession>
<dbReference type="InterPro" id="IPR036249">
    <property type="entry name" value="Thioredoxin-like_sf"/>
</dbReference>
<dbReference type="CDD" id="cd02947">
    <property type="entry name" value="TRX_family"/>
    <property type="match status" value="1"/>
</dbReference>
<evidence type="ECO:0000256" key="9">
    <source>
        <dbReference type="PIRSR" id="PIRSR000077-4"/>
    </source>
</evidence>
<dbReference type="Pfam" id="PF00085">
    <property type="entry name" value="Thioredoxin"/>
    <property type="match status" value="1"/>
</dbReference>
<organism evidence="11 13">
    <name type="scientific">Parenemella sanctibonifatiensis</name>
    <dbReference type="NCBI Taxonomy" id="2016505"/>
    <lineage>
        <taxon>Bacteria</taxon>
        <taxon>Bacillati</taxon>
        <taxon>Actinomycetota</taxon>
        <taxon>Actinomycetes</taxon>
        <taxon>Propionibacteriales</taxon>
        <taxon>Propionibacteriaceae</taxon>
        <taxon>Parenemella</taxon>
    </lineage>
</organism>
<name>A0A255EH57_9ACTN</name>
<evidence type="ECO:0000256" key="2">
    <source>
        <dbReference type="ARBA" id="ARBA00022448"/>
    </source>
</evidence>
<dbReference type="InterPro" id="IPR005746">
    <property type="entry name" value="Thioredoxin"/>
</dbReference>
<feature type="active site" description="Nucleophile" evidence="8">
    <location>
        <position position="34"/>
    </location>
</feature>
<dbReference type="EMBL" id="NMVI01000003">
    <property type="protein sequence ID" value="OYN90708.1"/>
    <property type="molecule type" value="Genomic_DNA"/>
</dbReference>
<evidence type="ECO:0000256" key="7">
    <source>
        <dbReference type="PIRNR" id="PIRNR000077"/>
    </source>
</evidence>
<keyword evidence="4 9" id="KW-1015">Disulfide bond</keyword>
<evidence type="ECO:0000256" key="6">
    <source>
        <dbReference type="NCBIfam" id="TIGR01068"/>
    </source>
</evidence>
<feature type="site" description="Contributes to redox potential value" evidence="8">
    <location>
        <position position="32"/>
    </location>
</feature>
<evidence type="ECO:0000313" key="13">
    <source>
        <dbReference type="Proteomes" id="UP000216300"/>
    </source>
</evidence>
<dbReference type="InterPro" id="IPR017937">
    <property type="entry name" value="Thioredoxin_CS"/>
</dbReference>
<evidence type="ECO:0000256" key="3">
    <source>
        <dbReference type="ARBA" id="ARBA00022982"/>
    </source>
</evidence>
<dbReference type="OrthoDB" id="9790390at2"/>
<dbReference type="NCBIfam" id="TIGR01068">
    <property type="entry name" value="thioredoxin"/>
    <property type="match status" value="1"/>
</dbReference>
<keyword evidence="3" id="KW-0249">Electron transport</keyword>
<feature type="site" description="Contributes to redox potential value" evidence="8">
    <location>
        <position position="33"/>
    </location>
</feature>
<protein>
    <recommendedName>
        <fullName evidence="6 7">Thioredoxin</fullName>
    </recommendedName>
</protein>
<dbReference type="GO" id="GO:0015035">
    <property type="term" value="F:protein-disulfide reductase activity"/>
    <property type="evidence" value="ECO:0007669"/>
    <property type="project" value="UniProtKB-UniRule"/>
</dbReference>
<dbReference type="Proteomes" id="UP000216533">
    <property type="component" value="Unassembled WGS sequence"/>
</dbReference>
<feature type="disulfide bond" description="Redox-active" evidence="9">
    <location>
        <begin position="31"/>
        <end position="34"/>
    </location>
</feature>
<dbReference type="SUPFAM" id="SSF52833">
    <property type="entry name" value="Thioredoxin-like"/>
    <property type="match status" value="1"/>
</dbReference>
<feature type="site" description="Deprotonates C-terminal active site Cys" evidence="8">
    <location>
        <position position="25"/>
    </location>
</feature>
<dbReference type="InterPro" id="IPR013766">
    <property type="entry name" value="Thioredoxin_domain"/>
</dbReference>
<dbReference type="PROSITE" id="PS51352">
    <property type="entry name" value="THIOREDOXIN_2"/>
    <property type="match status" value="1"/>
</dbReference>
<evidence type="ECO:0000256" key="5">
    <source>
        <dbReference type="ARBA" id="ARBA00023284"/>
    </source>
</evidence>
<dbReference type="AlphaFoldDB" id="A0A255EH57"/>
<dbReference type="EMBL" id="NMVJ01000007">
    <property type="protein sequence ID" value="OYN90301.1"/>
    <property type="molecule type" value="Genomic_DNA"/>
</dbReference>
<dbReference type="PRINTS" id="PR00421">
    <property type="entry name" value="THIOREDOXIN"/>
</dbReference>
<evidence type="ECO:0000313" key="11">
    <source>
        <dbReference type="EMBL" id="OYN90301.1"/>
    </source>
</evidence>
<reference evidence="13 14" key="1">
    <citation type="submission" date="2017-07" db="EMBL/GenBank/DDBJ databases">
        <title>Draft whole genome sequences of clinical Proprionibacteriaceae strains.</title>
        <authorList>
            <person name="Bernier A.-M."/>
            <person name="Bernard K."/>
            <person name="Domingo M.-C."/>
        </authorList>
    </citation>
    <scope>NUCLEOTIDE SEQUENCE [LARGE SCALE GENOMIC DNA]</scope>
    <source>
        <strain evidence="11 13">NML 150081</strain>
        <strain evidence="12 14">NML 160184</strain>
    </source>
</reference>
<sequence length="106" mass="11543">MATIDVTDSTFEATVLKSDKPVLVDFWADWCGPCKQLSPVVEELSDKYEGQMVFAKIDTNANTATPMNYQVMALPTLLVFKDGQVVNQITGATTKAKLVQAIEGSL</sequence>
<dbReference type="PIRSF" id="PIRSF000077">
    <property type="entry name" value="Thioredoxin"/>
    <property type="match status" value="1"/>
</dbReference>
<keyword evidence="13" id="KW-1185">Reference proteome</keyword>
<keyword evidence="2" id="KW-0813">Transport</keyword>
<evidence type="ECO:0000256" key="8">
    <source>
        <dbReference type="PIRSR" id="PIRSR000077-1"/>
    </source>
</evidence>
<comment type="caution">
    <text evidence="11">The sequence shown here is derived from an EMBL/GenBank/DDBJ whole genome shotgun (WGS) entry which is preliminary data.</text>
</comment>
<evidence type="ECO:0000256" key="4">
    <source>
        <dbReference type="ARBA" id="ARBA00023157"/>
    </source>
</evidence>
<dbReference type="GO" id="GO:0045454">
    <property type="term" value="P:cell redox homeostasis"/>
    <property type="evidence" value="ECO:0007669"/>
    <property type="project" value="TreeGrafter"/>
</dbReference>
<dbReference type="Gene3D" id="3.40.30.10">
    <property type="entry name" value="Glutaredoxin"/>
    <property type="match status" value="1"/>
</dbReference>
<dbReference type="Proteomes" id="UP000216300">
    <property type="component" value="Unassembled WGS sequence"/>
</dbReference>
<accession>A0A255EH57</accession>
<feature type="active site" description="Nucleophile" evidence="8">
    <location>
        <position position="31"/>
    </location>
</feature>
<evidence type="ECO:0000259" key="10">
    <source>
        <dbReference type="PROSITE" id="PS51352"/>
    </source>
</evidence>
<dbReference type="FunFam" id="3.40.30.10:FF:000001">
    <property type="entry name" value="Thioredoxin"/>
    <property type="match status" value="1"/>
</dbReference>
<evidence type="ECO:0000256" key="1">
    <source>
        <dbReference type="ARBA" id="ARBA00008987"/>
    </source>
</evidence>
<dbReference type="GO" id="GO:0005829">
    <property type="term" value="C:cytosol"/>
    <property type="evidence" value="ECO:0007669"/>
    <property type="project" value="TreeGrafter"/>
</dbReference>